<evidence type="ECO:0000313" key="2">
    <source>
        <dbReference type="Proteomes" id="UP000262142"/>
    </source>
</evidence>
<dbReference type="Proteomes" id="UP000262142">
    <property type="component" value="Unassembled WGS sequence"/>
</dbReference>
<evidence type="ECO:0000313" key="1">
    <source>
        <dbReference type="EMBL" id="SZD72396.1"/>
    </source>
</evidence>
<dbReference type="OrthoDB" id="594666at2"/>
<keyword evidence="2" id="KW-1185">Reference proteome</keyword>
<organism evidence="1 2">
    <name type="scientific">Candidatus Ornithobacterium hominis</name>
    <dbReference type="NCBI Taxonomy" id="2497989"/>
    <lineage>
        <taxon>Bacteria</taxon>
        <taxon>Pseudomonadati</taxon>
        <taxon>Bacteroidota</taxon>
        <taxon>Flavobacteriia</taxon>
        <taxon>Flavobacteriales</taxon>
        <taxon>Weeksellaceae</taxon>
        <taxon>Ornithobacterium</taxon>
    </lineage>
</organism>
<proteinExistence type="predicted"/>
<name>A0A383TZH4_9FLAO</name>
<dbReference type="AlphaFoldDB" id="A0A383TZH4"/>
<reference evidence="1 2" key="1">
    <citation type="submission" date="2018-09" db="EMBL/GenBank/DDBJ databases">
        <authorList>
            <consortium name="Pathogen Informatics"/>
        </authorList>
    </citation>
    <scope>NUCLEOTIDE SEQUENCE [LARGE SCALE GENOMIC DNA]</scope>
    <source>
        <strain evidence="1 2">OH-22767</strain>
    </source>
</reference>
<protein>
    <submittedName>
        <fullName evidence="1">Uncharacterized protein</fullName>
    </submittedName>
</protein>
<accession>A0A383TZH4</accession>
<gene>
    <name evidence="1" type="ORF">SAMEA104719789_00841</name>
</gene>
<dbReference type="EMBL" id="UNSC01000003">
    <property type="protein sequence ID" value="SZD72396.1"/>
    <property type="molecule type" value="Genomic_DNA"/>
</dbReference>
<sequence length="242" mass="28268">MKILRLLKNPLDLKETDFAVIEEHIALHPYFQALYLLKCRLLKENKNTHFQKTLHKAATYTTQRGILYNYLHHQVPKKKLPIENPTEIPAEEIAEQKSKEKHENLTADKKFTASHSFSDWLKVAENARKGESEIITFGEPKTYFAEDSIENQPYNHKSKIIEAFLQKNPKISPAKEYKPNPLQIEKEPDYKDLMTETLAKIYVEQSKFNKAIQAYKILGLKYPEKSGYFADQIKKIKAFKNN</sequence>